<feature type="transmembrane region" description="Helical" evidence="1">
    <location>
        <begin position="340"/>
        <end position="359"/>
    </location>
</feature>
<dbReference type="AlphaFoldDB" id="A0A7J3ZJM7"/>
<feature type="transmembrane region" description="Helical" evidence="1">
    <location>
        <begin position="314"/>
        <end position="334"/>
    </location>
</feature>
<feature type="transmembrane region" description="Helical" evidence="1">
    <location>
        <begin position="371"/>
        <end position="392"/>
    </location>
</feature>
<feature type="transmembrane region" description="Helical" evidence="1">
    <location>
        <begin position="200"/>
        <end position="220"/>
    </location>
</feature>
<feature type="transmembrane region" description="Helical" evidence="1">
    <location>
        <begin position="21"/>
        <end position="39"/>
    </location>
</feature>
<sequence>MGAARSERVEDREFALSPVPLSAKLPLVATVMLWAGLTLDPSAPYLASWWGSTYPFATLVLGTITATVVLSLFSSLSAYIASKEGLTYALAAERVYGAQGVAIPSLWAGAVCVGWLAFSIGVVAEGVVQLLRLPGEHPYYVVVALLTLVFSSTAYLGVRHILKLSYIGVPLLVVLIASGIALAVSRWGPPSTGYLDAKSLPVVFGLVLGTFVNGSIVLSFDYQRFCRRPRDAIITAFTNFLGFWSFVIVVSAVPAVVAGMNLYDTYGSLGLLPLAVLTLLVLAWTSADNQLYSASLSWTLSAKVLGRIVDRRRIVVAGALLTVVLATIKLHAFALQWLSMLTAISLPAGVIVWTEYYIASKLKPREEPYRWNVAAFISWTLGSIAIYCLYVLKGLWYGIPIGFLVAFLSYLALRSFLTRHLLR</sequence>
<evidence type="ECO:0008006" key="3">
    <source>
        <dbReference type="Google" id="ProtNLM"/>
    </source>
</evidence>
<feature type="transmembrane region" description="Helical" evidence="1">
    <location>
        <begin position="59"/>
        <end position="80"/>
    </location>
</feature>
<feature type="transmembrane region" description="Helical" evidence="1">
    <location>
        <begin position="101"/>
        <end position="124"/>
    </location>
</feature>
<gene>
    <name evidence="2" type="ORF">ENM78_02205</name>
</gene>
<keyword evidence="1" id="KW-0472">Membrane</keyword>
<dbReference type="PANTHER" id="PTHR30569:SF0">
    <property type="entry name" value="CYTOSINE PERMEASE"/>
    <property type="match status" value="1"/>
</dbReference>
<dbReference type="GO" id="GO:0015209">
    <property type="term" value="F:cytosine transmembrane transporter activity"/>
    <property type="evidence" value="ECO:0007669"/>
    <property type="project" value="InterPro"/>
</dbReference>
<dbReference type="GO" id="GO:0005886">
    <property type="term" value="C:plasma membrane"/>
    <property type="evidence" value="ECO:0007669"/>
    <property type="project" value="TreeGrafter"/>
</dbReference>
<dbReference type="PANTHER" id="PTHR30569">
    <property type="entry name" value="CYTOSINE TRANSPORTER CODB"/>
    <property type="match status" value="1"/>
</dbReference>
<accession>A0A7J3ZJM7</accession>
<feature type="transmembrane region" description="Helical" evidence="1">
    <location>
        <begin position="139"/>
        <end position="158"/>
    </location>
</feature>
<evidence type="ECO:0000256" key="1">
    <source>
        <dbReference type="SAM" id="Phobius"/>
    </source>
</evidence>
<feature type="transmembrane region" description="Helical" evidence="1">
    <location>
        <begin position="398"/>
        <end position="417"/>
    </location>
</feature>
<feature type="transmembrane region" description="Helical" evidence="1">
    <location>
        <begin position="232"/>
        <end position="257"/>
    </location>
</feature>
<dbReference type="Gene3D" id="1.10.4160.10">
    <property type="entry name" value="Hydantoin permease"/>
    <property type="match status" value="1"/>
</dbReference>
<keyword evidence="1" id="KW-1133">Transmembrane helix</keyword>
<evidence type="ECO:0000313" key="2">
    <source>
        <dbReference type="EMBL" id="HHQ80263.1"/>
    </source>
</evidence>
<name>A0A7J3ZJM7_9CREN</name>
<feature type="transmembrane region" description="Helical" evidence="1">
    <location>
        <begin position="165"/>
        <end position="188"/>
    </location>
</feature>
<comment type="caution">
    <text evidence="2">The sequence shown here is derived from an EMBL/GenBank/DDBJ whole genome shotgun (WGS) entry which is preliminary data.</text>
</comment>
<dbReference type="InterPro" id="IPR030191">
    <property type="entry name" value="CodB"/>
</dbReference>
<protein>
    <recommendedName>
        <fullName evidence="3">Cytosine permease</fullName>
    </recommendedName>
</protein>
<dbReference type="EMBL" id="DRZC01000031">
    <property type="protein sequence ID" value="HHQ80263.1"/>
    <property type="molecule type" value="Genomic_DNA"/>
</dbReference>
<organism evidence="2">
    <name type="scientific">Fervidicoccus fontis</name>
    <dbReference type="NCBI Taxonomy" id="683846"/>
    <lineage>
        <taxon>Archaea</taxon>
        <taxon>Thermoproteota</taxon>
        <taxon>Thermoprotei</taxon>
        <taxon>Fervidicoccales</taxon>
        <taxon>Fervidicoccaceae</taxon>
        <taxon>Fervidicoccus</taxon>
    </lineage>
</organism>
<feature type="transmembrane region" description="Helical" evidence="1">
    <location>
        <begin position="269"/>
        <end position="287"/>
    </location>
</feature>
<reference evidence="2" key="1">
    <citation type="journal article" date="2020" name="mSystems">
        <title>Genome- and Community-Level Interaction Insights into Carbon Utilization and Element Cycling Functions of Hydrothermarchaeota in Hydrothermal Sediment.</title>
        <authorList>
            <person name="Zhou Z."/>
            <person name="Liu Y."/>
            <person name="Xu W."/>
            <person name="Pan J."/>
            <person name="Luo Z.H."/>
            <person name="Li M."/>
        </authorList>
    </citation>
    <scope>NUCLEOTIDE SEQUENCE [LARGE SCALE GENOMIC DNA]</scope>
    <source>
        <strain evidence="2">SpSt-1116</strain>
    </source>
</reference>
<proteinExistence type="predicted"/>
<keyword evidence="1" id="KW-0812">Transmembrane</keyword>